<feature type="signal peptide" evidence="1">
    <location>
        <begin position="1"/>
        <end position="21"/>
    </location>
</feature>
<dbReference type="AlphaFoldDB" id="A0A5J6WMF5"/>
<keyword evidence="3" id="KW-1185">Reference proteome</keyword>
<reference evidence="2 3" key="1">
    <citation type="submission" date="2019-09" db="EMBL/GenBank/DDBJ databases">
        <title>Hybrid Assembly of the complete Genome of the Deep-Sea Bacterium Moritella marina from long Nanopore and Illumina reads.</title>
        <authorList>
            <person name="Magin S."/>
            <person name="Georgoulis A."/>
            <person name="Papadimitriou K."/>
            <person name="Iliakis G."/>
            <person name="Vorgias C.E."/>
        </authorList>
    </citation>
    <scope>NUCLEOTIDE SEQUENCE [LARGE SCALE GENOMIC DNA]</scope>
    <source>
        <strain evidence="2 3">MP-1</strain>
    </source>
</reference>
<sequence>MKKTILAVTIFASLLSGCITTGGSASYVELQEEGQDLYLESAMKGTSYEVLTAEGTKKTNTVNTGYQESKVEELENIRTVVNATFLTAKPVYERFSEEMINTPVVGSYFAAIGNAKNDEDIAVINAALSAEDKKIIEDFKASSVSQELLVGLKDVAVVVLANSETFYQLDTTALITSVDFSDMMAEKDRLSHTTDQLLYMNDTVVSAYNNYQVISAMSNAE</sequence>
<evidence type="ECO:0000256" key="1">
    <source>
        <dbReference type="SAM" id="SignalP"/>
    </source>
</evidence>
<evidence type="ECO:0008006" key="4">
    <source>
        <dbReference type="Google" id="ProtNLM"/>
    </source>
</evidence>
<accession>A0A5J6WMF5</accession>
<feature type="chain" id="PRO_5023906147" description="Lipoprotein" evidence="1">
    <location>
        <begin position="22"/>
        <end position="221"/>
    </location>
</feature>
<proteinExistence type="predicted"/>
<dbReference type="OrthoDB" id="5918494at2"/>
<keyword evidence="1" id="KW-0732">Signal</keyword>
<dbReference type="PROSITE" id="PS51257">
    <property type="entry name" value="PROKAR_LIPOPROTEIN"/>
    <property type="match status" value="1"/>
</dbReference>
<organism evidence="2 3">
    <name type="scientific">Moritella marina ATCC 15381</name>
    <dbReference type="NCBI Taxonomy" id="1202962"/>
    <lineage>
        <taxon>Bacteria</taxon>
        <taxon>Pseudomonadati</taxon>
        <taxon>Pseudomonadota</taxon>
        <taxon>Gammaproteobacteria</taxon>
        <taxon>Alteromonadales</taxon>
        <taxon>Moritellaceae</taxon>
        <taxon>Moritella</taxon>
    </lineage>
</organism>
<gene>
    <name evidence="2" type="ORF">FR932_10525</name>
</gene>
<evidence type="ECO:0000313" key="2">
    <source>
        <dbReference type="EMBL" id="QFI38250.1"/>
    </source>
</evidence>
<dbReference type="KEGG" id="mmaa:FR932_10525"/>
<evidence type="ECO:0000313" key="3">
    <source>
        <dbReference type="Proteomes" id="UP000327424"/>
    </source>
</evidence>
<dbReference type="Proteomes" id="UP000327424">
    <property type="component" value="Chromosome"/>
</dbReference>
<protein>
    <recommendedName>
        <fullName evidence="4">Lipoprotein</fullName>
    </recommendedName>
</protein>
<name>A0A5J6WMF5_MORMI</name>
<dbReference type="EMBL" id="CP044399">
    <property type="protein sequence ID" value="QFI38250.1"/>
    <property type="molecule type" value="Genomic_DNA"/>
</dbReference>
<dbReference type="RefSeq" id="WP_019440579.1">
    <property type="nucleotide sequence ID" value="NZ_ALOE01000009.1"/>
</dbReference>